<feature type="domain" description="Zinc finger DksA/TraR C4-type" evidence="5">
    <location>
        <begin position="80"/>
        <end position="114"/>
    </location>
</feature>
<dbReference type="Proteomes" id="UP000003571">
    <property type="component" value="Unassembled WGS sequence"/>
</dbReference>
<reference evidence="6 7" key="1">
    <citation type="submission" date="2011-09" db="EMBL/GenBank/DDBJ databases">
        <title>The draft genome of Treponema saccharophilum DSM 2985.</title>
        <authorList>
            <consortium name="US DOE Joint Genome Institute (JGI-PGF)"/>
            <person name="Lucas S."/>
            <person name="Copeland A."/>
            <person name="Lapidus A."/>
            <person name="Glavina del Rio T."/>
            <person name="Dalin E."/>
            <person name="Tice H."/>
            <person name="Bruce D."/>
            <person name="Goodwin L."/>
            <person name="Pitluck S."/>
            <person name="Peters L."/>
            <person name="Kyrpides N."/>
            <person name="Mavromatis K."/>
            <person name="Ivanova N."/>
            <person name="Markowitz V."/>
            <person name="Cheng J.-F."/>
            <person name="Hugenholtz P."/>
            <person name="Woyke T."/>
            <person name="Wu D."/>
            <person name="Gronow S."/>
            <person name="Wellnitz S."/>
            <person name="Brambilla E."/>
            <person name="Klenk H.-P."/>
            <person name="Eisen J.A."/>
        </authorList>
    </citation>
    <scope>NUCLEOTIDE SEQUENCE [LARGE SCALE GENOMIC DNA]</scope>
    <source>
        <strain evidence="6 7">DSM 2985</strain>
    </source>
</reference>
<evidence type="ECO:0000256" key="3">
    <source>
        <dbReference type="ARBA" id="ARBA00022833"/>
    </source>
</evidence>
<dbReference type="PANTHER" id="PTHR33823:SF4">
    <property type="entry name" value="GENERAL STRESS PROTEIN 16O"/>
    <property type="match status" value="1"/>
</dbReference>
<name>H7EN30_9SPIR</name>
<dbReference type="SUPFAM" id="SSF57716">
    <property type="entry name" value="Glucocorticoid receptor-like (DNA-binding domain)"/>
    <property type="match status" value="1"/>
</dbReference>
<dbReference type="PANTHER" id="PTHR33823">
    <property type="entry name" value="RNA POLYMERASE-BINDING TRANSCRIPTION FACTOR DKSA-RELATED"/>
    <property type="match status" value="1"/>
</dbReference>
<gene>
    <name evidence="6" type="ORF">TresaDRAFT_0919</name>
</gene>
<dbReference type="PROSITE" id="PS51128">
    <property type="entry name" value="ZF_DKSA_2"/>
    <property type="match status" value="1"/>
</dbReference>
<dbReference type="InterPro" id="IPR037187">
    <property type="entry name" value="DnaK_N"/>
</dbReference>
<dbReference type="PATRIC" id="fig|907348.3.peg.2343"/>
<dbReference type="EMBL" id="AGRW01000052">
    <property type="protein sequence ID" value="EIC01094.1"/>
    <property type="molecule type" value="Genomic_DNA"/>
</dbReference>
<accession>H7EN30</accession>
<keyword evidence="7" id="KW-1185">Reference proteome</keyword>
<evidence type="ECO:0000313" key="7">
    <source>
        <dbReference type="Proteomes" id="UP000003571"/>
    </source>
</evidence>
<keyword evidence="1" id="KW-0479">Metal-binding</keyword>
<dbReference type="Pfam" id="PF01258">
    <property type="entry name" value="zf-dskA_traR"/>
    <property type="match status" value="1"/>
</dbReference>
<keyword evidence="3" id="KW-0862">Zinc</keyword>
<dbReference type="InterPro" id="IPR000962">
    <property type="entry name" value="Znf_DskA_TraR"/>
</dbReference>
<evidence type="ECO:0000256" key="4">
    <source>
        <dbReference type="PROSITE-ProRule" id="PRU00510"/>
    </source>
</evidence>
<protein>
    <submittedName>
        <fullName evidence="6">Transcriptional regulator, TraR/DksA family</fullName>
    </submittedName>
</protein>
<comment type="caution">
    <text evidence="6">The sequence shown here is derived from an EMBL/GenBank/DDBJ whole genome shotgun (WGS) entry which is preliminary data.</text>
</comment>
<dbReference type="AlphaFoldDB" id="H7EN30"/>
<dbReference type="eggNOG" id="COG1734">
    <property type="taxonomic scope" value="Bacteria"/>
</dbReference>
<organism evidence="6 7">
    <name type="scientific">Treponema saccharophilum DSM 2985</name>
    <dbReference type="NCBI Taxonomy" id="907348"/>
    <lineage>
        <taxon>Bacteria</taxon>
        <taxon>Pseudomonadati</taxon>
        <taxon>Spirochaetota</taxon>
        <taxon>Spirochaetia</taxon>
        <taxon>Spirochaetales</taxon>
        <taxon>Treponemataceae</taxon>
        <taxon>Treponema</taxon>
    </lineage>
</organism>
<sequence>MEKEFIEKMQEKLLAEKSVIAKSLADQNADFKKIIEGGEKGDEADIASDVVDGTLLESLGKQDLNRLQMINNALDRIKQGKYGYCLICKKEIPKERLEAIPYAFLCVGCQSQNERRNR</sequence>
<dbReference type="GO" id="GO:0008270">
    <property type="term" value="F:zinc ion binding"/>
    <property type="evidence" value="ECO:0007669"/>
    <property type="project" value="UniProtKB-KW"/>
</dbReference>
<feature type="zinc finger region" description="dksA C4-type" evidence="4">
    <location>
        <begin position="85"/>
        <end position="109"/>
    </location>
</feature>
<dbReference type="SUPFAM" id="SSF109635">
    <property type="entry name" value="DnaK suppressor protein DksA, alpha-hairpin domain"/>
    <property type="match status" value="1"/>
</dbReference>
<dbReference type="STRING" id="907348.TresaDRAFT_0919"/>
<proteinExistence type="predicted"/>
<evidence type="ECO:0000256" key="2">
    <source>
        <dbReference type="ARBA" id="ARBA00022771"/>
    </source>
</evidence>
<evidence type="ECO:0000256" key="1">
    <source>
        <dbReference type="ARBA" id="ARBA00022723"/>
    </source>
</evidence>
<dbReference type="RefSeq" id="WP_002705839.1">
    <property type="nucleotide sequence ID" value="NZ_AGRW01000052.1"/>
</dbReference>
<evidence type="ECO:0000313" key="6">
    <source>
        <dbReference type="EMBL" id="EIC01094.1"/>
    </source>
</evidence>
<dbReference type="Gene3D" id="1.20.120.910">
    <property type="entry name" value="DksA, coiled-coil domain"/>
    <property type="match status" value="1"/>
</dbReference>
<evidence type="ECO:0000259" key="5">
    <source>
        <dbReference type="Pfam" id="PF01258"/>
    </source>
</evidence>
<keyword evidence="2" id="KW-0863">Zinc-finger</keyword>
<dbReference type="OrthoDB" id="9811543at2"/>